<organism evidence="11 12">
    <name type="scientific">Stegodyphus mimosarum</name>
    <name type="common">African social velvet spider</name>
    <dbReference type="NCBI Taxonomy" id="407821"/>
    <lineage>
        <taxon>Eukaryota</taxon>
        <taxon>Metazoa</taxon>
        <taxon>Ecdysozoa</taxon>
        <taxon>Arthropoda</taxon>
        <taxon>Chelicerata</taxon>
        <taxon>Arachnida</taxon>
        <taxon>Araneae</taxon>
        <taxon>Araneomorphae</taxon>
        <taxon>Entelegynae</taxon>
        <taxon>Eresoidea</taxon>
        <taxon>Eresidae</taxon>
        <taxon>Stegodyphus</taxon>
    </lineage>
</organism>
<dbReference type="PANTHER" id="PTHR11848">
    <property type="entry name" value="TGF-BETA FAMILY"/>
    <property type="match status" value="1"/>
</dbReference>
<reference evidence="11 12" key="1">
    <citation type="submission" date="2013-11" db="EMBL/GenBank/DDBJ databases">
        <title>Genome sequencing of Stegodyphus mimosarum.</title>
        <authorList>
            <person name="Bechsgaard J."/>
        </authorList>
    </citation>
    <scope>NUCLEOTIDE SEQUENCE [LARGE SCALE GENOMIC DNA]</scope>
</reference>
<dbReference type="InterPro" id="IPR001839">
    <property type="entry name" value="TGF-b_C"/>
</dbReference>
<dbReference type="Pfam" id="PF00688">
    <property type="entry name" value="TGFb_propeptide"/>
    <property type="match status" value="1"/>
</dbReference>
<evidence type="ECO:0000256" key="1">
    <source>
        <dbReference type="ARBA" id="ARBA00004613"/>
    </source>
</evidence>
<dbReference type="Gene3D" id="2.10.90.10">
    <property type="entry name" value="Cystine-knot cytokines"/>
    <property type="match status" value="1"/>
</dbReference>
<dbReference type="PROSITE" id="PS00250">
    <property type="entry name" value="TGF_BETA_1"/>
    <property type="match status" value="1"/>
</dbReference>
<evidence type="ECO:0000256" key="9">
    <source>
        <dbReference type="SAM" id="SignalP"/>
    </source>
</evidence>
<evidence type="ECO:0000313" key="12">
    <source>
        <dbReference type="Proteomes" id="UP000054359"/>
    </source>
</evidence>
<dbReference type="PANTHER" id="PTHR11848:SF308">
    <property type="entry name" value="BMP-LIKE PROTEIN UNC-129"/>
    <property type="match status" value="1"/>
</dbReference>
<dbReference type="InterPro" id="IPR029034">
    <property type="entry name" value="Cystine-knot_cytokine"/>
</dbReference>
<dbReference type="Gene3D" id="2.60.120.970">
    <property type="match status" value="1"/>
</dbReference>
<dbReference type="Proteomes" id="UP000054359">
    <property type="component" value="Unassembled WGS sequence"/>
</dbReference>
<proteinExistence type="inferred from homology"/>
<dbReference type="EMBL" id="KK121077">
    <property type="protein sequence ID" value="KFM79689.1"/>
    <property type="molecule type" value="Genomic_DNA"/>
</dbReference>
<dbReference type="Pfam" id="PF00019">
    <property type="entry name" value="TGF_beta"/>
    <property type="match status" value="1"/>
</dbReference>
<dbReference type="GO" id="GO:0008083">
    <property type="term" value="F:growth factor activity"/>
    <property type="evidence" value="ECO:0007669"/>
    <property type="project" value="UniProtKB-KW"/>
</dbReference>
<dbReference type="OMA" id="VFGMDDP"/>
<dbReference type="GO" id="GO:0005125">
    <property type="term" value="F:cytokine activity"/>
    <property type="evidence" value="ECO:0007669"/>
    <property type="project" value="TreeGrafter"/>
</dbReference>
<dbReference type="SUPFAM" id="SSF57501">
    <property type="entry name" value="Cystine-knot cytokines"/>
    <property type="match status" value="1"/>
</dbReference>
<keyword evidence="3" id="KW-0964">Secreted</keyword>
<dbReference type="GO" id="GO:0005615">
    <property type="term" value="C:extracellular space"/>
    <property type="evidence" value="ECO:0007669"/>
    <property type="project" value="TreeGrafter"/>
</dbReference>
<dbReference type="CDD" id="cd13765">
    <property type="entry name" value="TGF_beta_ADMP"/>
    <property type="match status" value="1"/>
</dbReference>
<comment type="similarity">
    <text evidence="2 8">Belongs to the TGF-beta family.</text>
</comment>
<accession>A0A087UQQ0</accession>
<keyword evidence="12" id="KW-1185">Reference proteome</keyword>
<evidence type="ECO:0000256" key="5">
    <source>
        <dbReference type="ARBA" id="ARBA00023030"/>
    </source>
</evidence>
<dbReference type="InterPro" id="IPR017948">
    <property type="entry name" value="TGFb_CS"/>
</dbReference>
<evidence type="ECO:0000259" key="10">
    <source>
        <dbReference type="PROSITE" id="PS51362"/>
    </source>
</evidence>
<dbReference type="STRING" id="407821.A0A087UQQ0"/>
<gene>
    <name evidence="11" type="ORF">X975_13750</name>
</gene>
<evidence type="ECO:0000313" key="11">
    <source>
        <dbReference type="EMBL" id="KFM79689.1"/>
    </source>
</evidence>
<comment type="subcellular location">
    <subcellularLocation>
        <location evidence="1">Secreted</location>
    </subcellularLocation>
</comment>
<sequence>MRECGRVQPQLQLLLATLMLTSAAGAGASLERLLDVLQGVPGAAPLQRLPRHTPPRYMLDLYRSVAAPDGLTVSPTPHSANVVRCYSDRESRHRSHFFFNVSSEKTDKLLEAEFHIFKMKPKAKDQRKAKMLKSQLLEVKIFQMLPPAKSKRKRRKRLLETRRLSVHSTGWEIFSVKVAAADWIKNSESNLGLALSVRGLENEPIPKGLVRFAKGNRTDRQPLLVIFIDDSRQKSGGFLSAPEGYNKYQVPVKSSPAVESPRIKRGGGISNVPQRTKNESCARYQLYIDFERMGWAAWIISPKGYNAYQCKGHCHFPLGQNQRPTNHATMQSIASELSLAPNVLQPCCVPDKLLSISLLYFDEHGNVILKQYDDMVAASCGCH</sequence>
<keyword evidence="5 8" id="KW-0339">Growth factor</keyword>
<keyword evidence="7" id="KW-0325">Glycoprotein</keyword>
<name>A0A087UQQ0_STEMI</name>
<evidence type="ECO:0000256" key="3">
    <source>
        <dbReference type="ARBA" id="ARBA00022525"/>
    </source>
</evidence>
<feature type="chain" id="PRO_5001830838" evidence="9">
    <location>
        <begin position="24"/>
        <end position="383"/>
    </location>
</feature>
<evidence type="ECO:0000256" key="2">
    <source>
        <dbReference type="ARBA" id="ARBA00006656"/>
    </source>
</evidence>
<evidence type="ECO:0000256" key="4">
    <source>
        <dbReference type="ARBA" id="ARBA00022729"/>
    </source>
</evidence>
<dbReference type="SMART" id="SM00204">
    <property type="entry name" value="TGFB"/>
    <property type="match status" value="1"/>
</dbReference>
<dbReference type="OrthoDB" id="5987191at2759"/>
<keyword evidence="4 9" id="KW-0732">Signal</keyword>
<evidence type="ECO:0000256" key="7">
    <source>
        <dbReference type="ARBA" id="ARBA00023180"/>
    </source>
</evidence>
<evidence type="ECO:0000256" key="6">
    <source>
        <dbReference type="ARBA" id="ARBA00023157"/>
    </source>
</evidence>
<dbReference type="PROSITE" id="PS51362">
    <property type="entry name" value="TGF_BETA_2"/>
    <property type="match status" value="1"/>
</dbReference>
<dbReference type="AlphaFoldDB" id="A0A087UQQ0"/>
<evidence type="ECO:0000256" key="8">
    <source>
        <dbReference type="RuleBase" id="RU000354"/>
    </source>
</evidence>
<keyword evidence="6" id="KW-1015">Disulfide bond</keyword>
<feature type="non-terminal residue" evidence="11">
    <location>
        <position position="383"/>
    </location>
</feature>
<dbReference type="FunFam" id="2.10.90.10:FF:000001">
    <property type="entry name" value="Bone morphogenetic protein 4"/>
    <property type="match status" value="1"/>
</dbReference>
<dbReference type="InterPro" id="IPR015615">
    <property type="entry name" value="TGF-beta-rel"/>
</dbReference>
<protein>
    <submittedName>
        <fullName evidence="11">Bone morphogenetic protein 2-A</fullName>
    </submittedName>
</protein>
<feature type="signal peptide" evidence="9">
    <location>
        <begin position="1"/>
        <end position="23"/>
    </location>
</feature>
<dbReference type="InterPro" id="IPR001111">
    <property type="entry name" value="TGF-b_propeptide"/>
</dbReference>
<feature type="domain" description="TGF-beta family profile" evidence="10">
    <location>
        <begin position="262"/>
        <end position="383"/>
    </location>
</feature>